<dbReference type="EMBL" id="JAELVF020000002">
    <property type="protein sequence ID" value="MBU7600187.1"/>
    <property type="molecule type" value="Genomic_DNA"/>
</dbReference>
<evidence type="ECO:0000256" key="2">
    <source>
        <dbReference type="ARBA" id="ARBA00023315"/>
    </source>
</evidence>
<gene>
    <name evidence="4" type="ORF">JGS22_021765</name>
</gene>
<dbReference type="GO" id="GO:0016747">
    <property type="term" value="F:acyltransferase activity, transferring groups other than amino-acyl groups"/>
    <property type="evidence" value="ECO:0007669"/>
    <property type="project" value="InterPro"/>
</dbReference>
<evidence type="ECO:0000313" key="5">
    <source>
        <dbReference type="Proteomes" id="UP000694501"/>
    </source>
</evidence>
<evidence type="ECO:0000259" key="3">
    <source>
        <dbReference type="PROSITE" id="PS51186"/>
    </source>
</evidence>
<evidence type="ECO:0000256" key="1">
    <source>
        <dbReference type="ARBA" id="ARBA00022679"/>
    </source>
</evidence>
<dbReference type="PROSITE" id="PS51186">
    <property type="entry name" value="GNAT"/>
    <property type="match status" value="1"/>
</dbReference>
<dbReference type="SUPFAM" id="SSF55729">
    <property type="entry name" value="Acyl-CoA N-acyltransferases (Nat)"/>
    <property type="match status" value="1"/>
</dbReference>
<dbReference type="InterPro" id="IPR000182">
    <property type="entry name" value="GNAT_dom"/>
</dbReference>
<dbReference type="CDD" id="cd04301">
    <property type="entry name" value="NAT_SF"/>
    <property type="match status" value="1"/>
</dbReference>
<keyword evidence="5" id="KW-1185">Reference proteome</keyword>
<organism evidence="4 5">
    <name type="scientific">Streptomyces tardus</name>
    <dbReference type="NCBI Taxonomy" id="2780544"/>
    <lineage>
        <taxon>Bacteria</taxon>
        <taxon>Bacillati</taxon>
        <taxon>Actinomycetota</taxon>
        <taxon>Actinomycetes</taxon>
        <taxon>Kitasatosporales</taxon>
        <taxon>Streptomycetaceae</taxon>
        <taxon>Streptomyces</taxon>
    </lineage>
</organism>
<reference evidence="4" key="1">
    <citation type="submission" date="2021-06" db="EMBL/GenBank/DDBJ databases">
        <title>Sequencing of actinobacteria type strains.</title>
        <authorList>
            <person name="Nguyen G.-S."/>
            <person name="Wentzel A."/>
        </authorList>
    </citation>
    <scope>NUCLEOTIDE SEQUENCE</scope>
    <source>
        <strain evidence="4">P38-E01</strain>
    </source>
</reference>
<dbReference type="InterPro" id="IPR016181">
    <property type="entry name" value="Acyl_CoA_acyltransferase"/>
</dbReference>
<dbReference type="PANTHER" id="PTHR43800">
    <property type="entry name" value="PEPTIDYL-LYSINE N-ACETYLTRANSFERASE YJAB"/>
    <property type="match status" value="1"/>
</dbReference>
<keyword evidence="2" id="KW-0012">Acyltransferase</keyword>
<dbReference type="PANTHER" id="PTHR43800:SF1">
    <property type="entry name" value="PEPTIDYL-LYSINE N-ACETYLTRANSFERASE YJAB"/>
    <property type="match status" value="1"/>
</dbReference>
<proteinExistence type="predicted"/>
<dbReference type="Pfam" id="PF13508">
    <property type="entry name" value="Acetyltransf_7"/>
    <property type="match status" value="1"/>
</dbReference>
<dbReference type="Gene3D" id="3.40.630.30">
    <property type="match status" value="1"/>
</dbReference>
<keyword evidence="1" id="KW-0808">Transferase</keyword>
<dbReference type="Proteomes" id="UP000694501">
    <property type="component" value="Unassembled WGS sequence"/>
</dbReference>
<sequence length="174" mass="19624">MLIRPGRAEEMATCQDIERAAGEPFRELGMDAVADDEPLTLDDLESYRRNGALWVAQRGDELVGYLLAAPVDGRTHVEQVSVRPRWARRGIGRALIDHAALAHGGGDQTLTTFADVPWNAPYYRRLGFRELPEDQLTPGLRHIRTVERRLGLDRWPRLCMLRTGLPRPHVALKA</sequence>
<feature type="domain" description="N-acetyltransferase" evidence="3">
    <location>
        <begin position="1"/>
        <end position="147"/>
    </location>
</feature>
<protein>
    <submittedName>
        <fullName evidence="4">GNAT family N-acetyltransferase</fullName>
    </submittedName>
</protein>
<name>A0A949N7J4_9ACTN</name>
<dbReference type="AlphaFoldDB" id="A0A949N7J4"/>
<evidence type="ECO:0000313" key="4">
    <source>
        <dbReference type="EMBL" id="MBU7600187.1"/>
    </source>
</evidence>
<comment type="caution">
    <text evidence="4">The sequence shown here is derived from an EMBL/GenBank/DDBJ whole genome shotgun (WGS) entry which is preliminary data.</text>
</comment>
<dbReference type="RefSeq" id="WP_211039163.1">
    <property type="nucleotide sequence ID" value="NZ_JAELVF020000002.1"/>
</dbReference>
<accession>A0A949N7J4</accession>